<comment type="caution">
    <text evidence="2">The sequence shown here is derived from an EMBL/GenBank/DDBJ whole genome shotgun (WGS) entry which is preliminary data.</text>
</comment>
<feature type="region of interest" description="Disordered" evidence="1">
    <location>
        <begin position="1"/>
        <end position="23"/>
    </location>
</feature>
<dbReference type="Gene3D" id="2.160.20.80">
    <property type="entry name" value="E3 ubiquitin-protein ligase SopA"/>
    <property type="match status" value="1"/>
</dbReference>
<name>A0ABP9UJF9_9DEIO</name>
<keyword evidence="3" id="KW-1185">Reference proteome</keyword>
<organism evidence="2 3">
    <name type="scientific">Deinococcus caeni</name>
    <dbReference type="NCBI Taxonomy" id="569127"/>
    <lineage>
        <taxon>Bacteria</taxon>
        <taxon>Thermotogati</taxon>
        <taxon>Deinococcota</taxon>
        <taxon>Deinococci</taxon>
        <taxon>Deinococcales</taxon>
        <taxon>Deinococcaceae</taxon>
        <taxon>Deinococcus</taxon>
    </lineage>
</organism>
<evidence type="ECO:0000313" key="2">
    <source>
        <dbReference type="EMBL" id="GAA5441815.1"/>
    </source>
</evidence>
<evidence type="ECO:0008006" key="4">
    <source>
        <dbReference type="Google" id="ProtNLM"/>
    </source>
</evidence>
<dbReference type="Proteomes" id="UP001423409">
    <property type="component" value="Unassembled WGS sequence"/>
</dbReference>
<evidence type="ECO:0000256" key="1">
    <source>
        <dbReference type="SAM" id="MobiDB-lite"/>
    </source>
</evidence>
<dbReference type="SUPFAM" id="SSF141571">
    <property type="entry name" value="Pentapeptide repeat-like"/>
    <property type="match status" value="1"/>
</dbReference>
<gene>
    <name evidence="2" type="ORF">Dcae01_03356</name>
</gene>
<proteinExistence type="predicted"/>
<dbReference type="Pfam" id="PF00805">
    <property type="entry name" value="Pentapeptide"/>
    <property type="match status" value="1"/>
</dbReference>
<reference evidence="2 3" key="1">
    <citation type="submission" date="2024-02" db="EMBL/GenBank/DDBJ databases">
        <title>Deinococcus caeni NBRC 101312.</title>
        <authorList>
            <person name="Ichikawa N."/>
            <person name="Katano-Makiyama Y."/>
            <person name="Hidaka K."/>
        </authorList>
    </citation>
    <scope>NUCLEOTIDE SEQUENCE [LARGE SCALE GENOMIC DNA]</scope>
    <source>
        <strain evidence="2 3">NBRC 101312</strain>
    </source>
</reference>
<dbReference type="EMBL" id="BAABQU010000087">
    <property type="protein sequence ID" value="GAA5441815.1"/>
    <property type="molecule type" value="Genomic_DNA"/>
</dbReference>
<sequence length="92" mass="10040">MDTTRPNAPKFPRGGLRAPPPGPLESETVYRGLAFEGDLTGAEALNAVTFQGCVFRRVNLTGVHWRGVRLTDVRFESCDLIRTPIEGAAKTL</sequence>
<dbReference type="RefSeq" id="WP_345447721.1">
    <property type="nucleotide sequence ID" value="NZ_BAABQU010000087.1"/>
</dbReference>
<protein>
    <recommendedName>
        <fullName evidence="4">Pentapeptide repeat-containing protein</fullName>
    </recommendedName>
</protein>
<accession>A0ABP9UJF9</accession>
<evidence type="ECO:0000313" key="3">
    <source>
        <dbReference type="Proteomes" id="UP001423409"/>
    </source>
</evidence>
<dbReference type="InterPro" id="IPR001646">
    <property type="entry name" value="5peptide_repeat"/>
</dbReference>